<dbReference type="GO" id="GO:0031647">
    <property type="term" value="P:regulation of protein stability"/>
    <property type="evidence" value="ECO:0000318"/>
    <property type="project" value="GO_Central"/>
</dbReference>
<evidence type="ECO:0008006" key="12">
    <source>
        <dbReference type="Google" id="ProtNLM"/>
    </source>
</evidence>
<dbReference type="InterPro" id="IPR002893">
    <property type="entry name" value="Znf_MYND"/>
</dbReference>
<dbReference type="GO" id="GO:0016579">
    <property type="term" value="P:protein deubiquitination"/>
    <property type="evidence" value="ECO:0007669"/>
    <property type="project" value="InterPro"/>
</dbReference>
<dbReference type="InterPro" id="IPR028889">
    <property type="entry name" value="USP"/>
</dbReference>
<evidence type="ECO:0000259" key="7">
    <source>
        <dbReference type="PROSITE" id="PS50235"/>
    </source>
</evidence>
<dbReference type="GO" id="GO:0008270">
    <property type="term" value="F:zinc ion binding"/>
    <property type="evidence" value="ECO:0007669"/>
    <property type="project" value="UniProtKB-KW"/>
</dbReference>
<dbReference type="PROSITE" id="PS50865">
    <property type="entry name" value="ZF_MYND_2"/>
    <property type="match status" value="1"/>
</dbReference>
<dbReference type="InterPro" id="IPR038765">
    <property type="entry name" value="Papain-like_cys_pep_sf"/>
</dbReference>
<feature type="region of interest" description="Disordered" evidence="6">
    <location>
        <begin position="590"/>
        <end position="624"/>
    </location>
</feature>
<dbReference type="PROSITE" id="PS50235">
    <property type="entry name" value="USP_3"/>
    <property type="match status" value="1"/>
</dbReference>
<feature type="compositionally biased region" description="Low complexity" evidence="6">
    <location>
        <begin position="749"/>
        <end position="758"/>
    </location>
</feature>
<dbReference type="RefSeq" id="XP_024375640.1">
    <property type="nucleotide sequence ID" value="XM_024519872.2"/>
</dbReference>
<dbReference type="Gene3D" id="3.90.70.10">
    <property type="entry name" value="Cysteine proteinases"/>
    <property type="match status" value="1"/>
</dbReference>
<evidence type="ECO:0000256" key="1">
    <source>
        <dbReference type="ARBA" id="ARBA00009085"/>
    </source>
</evidence>
<protein>
    <recommendedName>
        <fullName evidence="12">USP domain-containing protein</fullName>
    </recommendedName>
</protein>
<dbReference type="PANTHER" id="PTHR24006:SF677">
    <property type="entry name" value="UBIQUITIN CARBOXYL-TERMINAL HYDROLASE 19"/>
    <property type="match status" value="1"/>
</dbReference>
<evidence type="ECO:0000256" key="6">
    <source>
        <dbReference type="SAM" id="MobiDB-lite"/>
    </source>
</evidence>
<feature type="compositionally biased region" description="Polar residues" evidence="6">
    <location>
        <begin position="1097"/>
        <end position="1123"/>
    </location>
</feature>
<dbReference type="GO" id="GO:0004843">
    <property type="term" value="F:cysteine-type deubiquitinase activity"/>
    <property type="evidence" value="ECO:0000318"/>
    <property type="project" value="GO_Central"/>
</dbReference>
<feature type="domain" description="USP" evidence="7">
    <location>
        <begin position="211"/>
        <end position="517"/>
    </location>
</feature>
<dbReference type="Gene3D" id="6.10.140.2220">
    <property type="match status" value="1"/>
</dbReference>
<reference evidence="9 11" key="1">
    <citation type="journal article" date="2008" name="Science">
        <title>The Physcomitrella genome reveals evolutionary insights into the conquest of land by plants.</title>
        <authorList>
            <person name="Rensing S."/>
            <person name="Lang D."/>
            <person name="Zimmer A."/>
            <person name="Terry A."/>
            <person name="Salamov A."/>
            <person name="Shapiro H."/>
            <person name="Nishiyama T."/>
            <person name="Perroud P.-F."/>
            <person name="Lindquist E."/>
            <person name="Kamisugi Y."/>
            <person name="Tanahashi T."/>
            <person name="Sakakibara K."/>
            <person name="Fujita T."/>
            <person name="Oishi K."/>
            <person name="Shin-I T."/>
            <person name="Kuroki Y."/>
            <person name="Toyoda A."/>
            <person name="Suzuki Y."/>
            <person name="Hashimoto A."/>
            <person name="Yamaguchi K."/>
            <person name="Sugano A."/>
            <person name="Kohara Y."/>
            <person name="Fujiyama A."/>
            <person name="Anterola A."/>
            <person name="Aoki S."/>
            <person name="Ashton N."/>
            <person name="Barbazuk W.B."/>
            <person name="Barker E."/>
            <person name="Bennetzen J."/>
            <person name="Bezanilla M."/>
            <person name="Blankenship R."/>
            <person name="Cho S.H."/>
            <person name="Dutcher S."/>
            <person name="Estelle M."/>
            <person name="Fawcett J.A."/>
            <person name="Gundlach H."/>
            <person name="Hanada K."/>
            <person name="Heyl A."/>
            <person name="Hicks K.A."/>
            <person name="Hugh J."/>
            <person name="Lohr M."/>
            <person name="Mayer K."/>
            <person name="Melkozernov A."/>
            <person name="Murata T."/>
            <person name="Nelson D."/>
            <person name="Pils B."/>
            <person name="Prigge M."/>
            <person name="Reiss B."/>
            <person name="Renner T."/>
            <person name="Rombauts S."/>
            <person name="Rushton P."/>
            <person name="Sanderfoot A."/>
            <person name="Schween G."/>
            <person name="Shiu S.-H."/>
            <person name="Stueber K."/>
            <person name="Theodoulou F.L."/>
            <person name="Tu H."/>
            <person name="Van de Peer Y."/>
            <person name="Verrier P.J."/>
            <person name="Waters E."/>
            <person name="Wood A."/>
            <person name="Yang L."/>
            <person name="Cove D."/>
            <person name="Cuming A."/>
            <person name="Hasebe M."/>
            <person name="Lucas S."/>
            <person name="Mishler D.B."/>
            <person name="Reski R."/>
            <person name="Grigoriev I."/>
            <person name="Quatrano R.S."/>
            <person name="Boore J.L."/>
        </authorList>
    </citation>
    <scope>NUCLEOTIDE SEQUENCE [LARGE SCALE GENOMIC DNA]</scope>
    <source>
        <strain evidence="10 11">cv. Gransden 2004</strain>
    </source>
</reference>
<dbReference type="EMBL" id="ABEU02000005">
    <property type="protein sequence ID" value="PNR54483.1"/>
    <property type="molecule type" value="Genomic_DNA"/>
</dbReference>
<dbReference type="FunFam" id="3.90.70.10:FF:000026">
    <property type="entry name" value="Ubiquitin carboxyl-terminal hydrolase 15"/>
    <property type="match status" value="1"/>
</dbReference>
<feature type="compositionally biased region" description="Basic and acidic residues" evidence="6">
    <location>
        <begin position="1072"/>
        <end position="1083"/>
    </location>
</feature>
<evidence type="ECO:0000313" key="10">
    <source>
        <dbReference type="EnsemblPlants" id="Pp3c5_25690V3.1"/>
    </source>
</evidence>
<dbReference type="EnsemblPlants" id="Pp3c5_25690V3.2">
    <property type="protein sequence ID" value="Pp3c5_25690V3.2"/>
    <property type="gene ID" value="Pp3c5_25690"/>
</dbReference>
<evidence type="ECO:0000256" key="4">
    <source>
        <dbReference type="ARBA" id="ARBA00022833"/>
    </source>
</evidence>
<dbReference type="Proteomes" id="UP000006727">
    <property type="component" value="Chromosome 5"/>
</dbReference>
<dbReference type="Gramene" id="Pp3c5_25690V3.2">
    <property type="protein sequence ID" value="Pp3c5_25690V3.2"/>
    <property type="gene ID" value="Pp3c5_25690"/>
</dbReference>
<dbReference type="Gene3D" id="3.10.450.50">
    <property type="match status" value="1"/>
</dbReference>
<dbReference type="CDD" id="cd02661">
    <property type="entry name" value="Peptidase_C19E"/>
    <property type="match status" value="1"/>
</dbReference>
<proteinExistence type="inferred from homology"/>
<comment type="similarity">
    <text evidence="1">Belongs to the peptidase C19 family.</text>
</comment>
<dbReference type="AlphaFoldDB" id="A0A2K1KL41"/>
<keyword evidence="2" id="KW-0479">Metal-binding</keyword>
<gene>
    <name evidence="10" type="primary">LOC112282362</name>
    <name evidence="9" type="ORF">PHYPA_008160</name>
</gene>
<evidence type="ECO:0000256" key="5">
    <source>
        <dbReference type="PROSITE-ProRule" id="PRU00134"/>
    </source>
</evidence>
<feature type="compositionally biased region" description="Basic and acidic residues" evidence="6">
    <location>
        <begin position="785"/>
        <end position="796"/>
    </location>
</feature>
<evidence type="ECO:0000256" key="3">
    <source>
        <dbReference type="ARBA" id="ARBA00022771"/>
    </source>
</evidence>
<evidence type="ECO:0000313" key="11">
    <source>
        <dbReference type="Proteomes" id="UP000006727"/>
    </source>
</evidence>
<feature type="region of interest" description="Disordered" evidence="6">
    <location>
        <begin position="1037"/>
        <end position="1175"/>
    </location>
</feature>
<dbReference type="PROSITE" id="PS01360">
    <property type="entry name" value="ZF_MYND_1"/>
    <property type="match status" value="1"/>
</dbReference>
<evidence type="ECO:0000313" key="9">
    <source>
        <dbReference type="EMBL" id="PNR54483.1"/>
    </source>
</evidence>
<dbReference type="EnsemblPlants" id="Pp3c5_25690V3.1">
    <property type="protein sequence ID" value="Pp3c5_25690V3.1"/>
    <property type="gene ID" value="Pp3c5_25690"/>
</dbReference>
<dbReference type="PROSITE" id="PS00972">
    <property type="entry name" value="USP_1"/>
    <property type="match status" value="1"/>
</dbReference>
<evidence type="ECO:0000256" key="2">
    <source>
        <dbReference type="ARBA" id="ARBA00022723"/>
    </source>
</evidence>
<feature type="region of interest" description="Disordered" evidence="6">
    <location>
        <begin position="749"/>
        <end position="806"/>
    </location>
</feature>
<dbReference type="Pfam" id="PF01753">
    <property type="entry name" value="zf-MYND"/>
    <property type="match status" value="1"/>
</dbReference>
<feature type="domain" description="MYND-type" evidence="8">
    <location>
        <begin position="71"/>
        <end position="109"/>
    </location>
</feature>
<accession>A0A2K1KL41</accession>
<dbReference type="InterPro" id="IPR050164">
    <property type="entry name" value="Peptidase_C19"/>
</dbReference>
<dbReference type="SUPFAM" id="SSF54001">
    <property type="entry name" value="Cysteine proteinases"/>
    <property type="match status" value="1"/>
</dbReference>
<dbReference type="GO" id="GO:0005829">
    <property type="term" value="C:cytosol"/>
    <property type="evidence" value="ECO:0000318"/>
    <property type="project" value="GO_Central"/>
</dbReference>
<dbReference type="GeneID" id="112282362"/>
<keyword evidence="4" id="KW-0862">Zinc</keyword>
<keyword evidence="11" id="KW-1185">Reference proteome</keyword>
<reference evidence="10" key="3">
    <citation type="submission" date="2020-12" db="UniProtKB">
        <authorList>
            <consortium name="EnsemblPlants"/>
        </authorList>
    </citation>
    <scope>IDENTIFICATION</scope>
</reference>
<feature type="compositionally biased region" description="Polar residues" evidence="6">
    <location>
        <begin position="158"/>
        <end position="170"/>
    </location>
</feature>
<dbReference type="InterPro" id="IPR001394">
    <property type="entry name" value="Peptidase_C19_UCH"/>
</dbReference>
<evidence type="ECO:0000259" key="8">
    <source>
        <dbReference type="PROSITE" id="PS50865"/>
    </source>
</evidence>
<sequence length="1197" mass="130051">MHGWVDSEISAVLLALIVIVVVSLAFAHQVTSRSSRRLKKSQRIAGDVGVIVQREEQFEADRKSMLGTSNCVVCQKSATPHRCSKCKSAKYCSSECQKLHWRSGHRNECHVPVSSRPSGSGGESVAVCNGKHPETSKSGVSTTVLNPISLGIFKSDSNKSTSVKKSSPSQVAKIPGNALTKDGSLPRPKSLLFSYDDFVKLFEWDALDEPCGLVNCGNSCFANVVLQCLTYTRPLTAYLLNDSHREVCRRNDWCFMCELQSHVRKVRETQNPFSPIRILSRIRSIGSHLGYGKQEDAHEFMRFAIDSMQSTCLDEFGGEKAVDPATQETTLIHHIFGGHLQSQVKCMECHHESNRYESMMDLAVEIHGVVESLEDAIAQFTAAEMLDGDNKYKCDRCNAYVRAGKRLTVHEAPNILTIALKRFQSGKFGKLNKRVTFPKTLDMSPYMSGTNDDSPLYGLYAVVVHVDLLNASFFGHYICYVKDSNGVWYKIDDSKVKEVELEKVLAQKAYMLFYTRSGVRKAPMTQGHPPAILASPQSASKKISTSVCLKPERSSIFPPTLGAVAVPTDLLQDYSKDTELIGLKQFEDKARGSDRSTLQNPGEIIQGKGTEDSTKENGAADPVPVSTFACQEEILLEEARSSNDSFSASNIASTSQTLNGHFSSNGNLVPNGLSLDATNDGLDWRENKFTPDKLSPLSTSKRLGVDQLEVYPLVDNGSFSPRPQVDDFGRTLSLPREWAGGINDLFSSNSHSGNSEYSADSSPSGAIVEKERRSLNEADVWNDVTSDRTKRQHTEDSSENLGSADAHMNGDSQHMDIDEGNTSIVDVVLHPHRSNEALTGDGAGCSSMLLDVCQMSDNGGLPQSSNSLLELESLYSQSTLELMPSIITHGAGIEPMEIAESSPFLSSPHRGRVLIEELPGPVLNGGNDMCTAKVTESNMPTREETHDVGVIQDDIPCLVAKSPLAKPATPQVHEGPTVQQQDTAGHLMGTSRAKVHVTVVEASNGVKPTTDTINTVITGEERIKSSVSALDVKRTNQTSKPLFSPGFLIKNSRPTSGKPLIRSNDAVANGRGGEENGHGHSIETSRGLSNGRPASVPVTNGTEGGPLSSTTNGESSCQVTINGAHNDGNPKSRKKPKDPPLDSGRENDPMDRSRSLKHKQVKQGRNDSCGCGSQQKWKKCCGRGTVLKGLASKQVTV</sequence>
<dbReference type="STRING" id="3218.A0A2K1KL41"/>
<dbReference type="InterPro" id="IPR018200">
    <property type="entry name" value="USP_CS"/>
</dbReference>
<feature type="compositionally biased region" description="Basic and acidic residues" evidence="6">
    <location>
        <begin position="1137"/>
        <end position="1154"/>
    </location>
</feature>
<reference evidence="9 11" key="2">
    <citation type="journal article" date="2018" name="Plant J.">
        <title>The Physcomitrella patens chromosome-scale assembly reveals moss genome structure and evolution.</title>
        <authorList>
            <person name="Lang D."/>
            <person name="Ullrich K.K."/>
            <person name="Murat F."/>
            <person name="Fuchs J."/>
            <person name="Jenkins J."/>
            <person name="Haas F.B."/>
            <person name="Piednoel M."/>
            <person name="Gundlach H."/>
            <person name="Van Bel M."/>
            <person name="Meyberg R."/>
            <person name="Vives C."/>
            <person name="Morata J."/>
            <person name="Symeonidi A."/>
            <person name="Hiss M."/>
            <person name="Muchero W."/>
            <person name="Kamisugi Y."/>
            <person name="Saleh O."/>
            <person name="Blanc G."/>
            <person name="Decker E.L."/>
            <person name="van Gessel N."/>
            <person name="Grimwood J."/>
            <person name="Hayes R.D."/>
            <person name="Graham S.W."/>
            <person name="Gunter L.E."/>
            <person name="McDaniel S.F."/>
            <person name="Hoernstein S.N.W."/>
            <person name="Larsson A."/>
            <person name="Li F.W."/>
            <person name="Perroud P.F."/>
            <person name="Phillips J."/>
            <person name="Ranjan P."/>
            <person name="Rokshar D.S."/>
            <person name="Rothfels C.J."/>
            <person name="Schneider L."/>
            <person name="Shu S."/>
            <person name="Stevenson D.W."/>
            <person name="Thummler F."/>
            <person name="Tillich M."/>
            <person name="Villarreal Aguilar J.C."/>
            <person name="Widiez T."/>
            <person name="Wong G.K."/>
            <person name="Wymore A."/>
            <person name="Zhang Y."/>
            <person name="Zimmer A.D."/>
            <person name="Quatrano R.S."/>
            <person name="Mayer K.F.X."/>
            <person name="Goodstein D."/>
            <person name="Casacuberta J.M."/>
            <person name="Vandepoele K."/>
            <person name="Reski R."/>
            <person name="Cuming A.C."/>
            <person name="Tuskan G.A."/>
            <person name="Maumus F."/>
            <person name="Salse J."/>
            <person name="Schmutz J."/>
            <person name="Rensing S.A."/>
        </authorList>
    </citation>
    <scope>NUCLEOTIDE SEQUENCE [LARGE SCALE GENOMIC DNA]</scope>
    <source>
        <strain evidence="10 11">cv. Gransden 2004</strain>
    </source>
</reference>
<dbReference type="Pfam" id="PF00443">
    <property type="entry name" value="UCH"/>
    <property type="match status" value="1"/>
</dbReference>
<name>A0A2K1KL41_PHYPA</name>
<dbReference type="PANTHER" id="PTHR24006">
    <property type="entry name" value="UBIQUITIN CARBOXYL-TERMINAL HYDROLASE"/>
    <property type="match status" value="1"/>
</dbReference>
<organism evidence="9">
    <name type="scientific">Physcomitrium patens</name>
    <name type="common">Spreading-leaved earth moss</name>
    <name type="synonym">Physcomitrella patens</name>
    <dbReference type="NCBI Taxonomy" id="3218"/>
    <lineage>
        <taxon>Eukaryota</taxon>
        <taxon>Viridiplantae</taxon>
        <taxon>Streptophyta</taxon>
        <taxon>Embryophyta</taxon>
        <taxon>Bryophyta</taxon>
        <taxon>Bryophytina</taxon>
        <taxon>Bryopsida</taxon>
        <taxon>Funariidae</taxon>
        <taxon>Funariales</taxon>
        <taxon>Funariaceae</taxon>
        <taxon>Physcomitrium</taxon>
    </lineage>
</organism>
<dbReference type="SUPFAM" id="SSF144232">
    <property type="entry name" value="HIT/MYND zinc finger-like"/>
    <property type="match status" value="1"/>
</dbReference>
<dbReference type="PaxDb" id="3218-PP1S154_12V6.1"/>
<feature type="region of interest" description="Disordered" evidence="6">
    <location>
        <begin position="157"/>
        <end position="179"/>
    </location>
</feature>
<keyword evidence="3 5" id="KW-0863">Zinc-finger</keyword>
<dbReference type="Gramene" id="Pp3c5_25690V3.1">
    <property type="protein sequence ID" value="Pp3c5_25690V3.1"/>
    <property type="gene ID" value="Pp3c5_25690"/>
</dbReference>
<dbReference type="GO" id="GO:0005634">
    <property type="term" value="C:nucleus"/>
    <property type="evidence" value="ECO:0000318"/>
    <property type="project" value="GO_Central"/>
</dbReference>